<dbReference type="EMBL" id="MHLH01000002">
    <property type="protein sequence ID" value="OGZ04725.1"/>
    <property type="molecule type" value="Genomic_DNA"/>
</dbReference>
<dbReference type="GO" id="GO:0005694">
    <property type="term" value="C:chromosome"/>
    <property type="evidence" value="ECO:0007669"/>
    <property type="project" value="TreeGrafter"/>
</dbReference>
<dbReference type="InterPro" id="IPR036086">
    <property type="entry name" value="ParB/Sulfiredoxin_sf"/>
</dbReference>
<dbReference type="GO" id="GO:0007059">
    <property type="term" value="P:chromosome segregation"/>
    <property type="evidence" value="ECO:0007669"/>
    <property type="project" value="UniProtKB-KW"/>
</dbReference>
<reference evidence="5 6" key="1">
    <citation type="journal article" date="2016" name="Nat. Commun.">
        <title>Thousands of microbial genomes shed light on interconnected biogeochemical processes in an aquifer system.</title>
        <authorList>
            <person name="Anantharaman K."/>
            <person name="Brown C.T."/>
            <person name="Hug L.A."/>
            <person name="Sharon I."/>
            <person name="Castelle C.J."/>
            <person name="Probst A.J."/>
            <person name="Thomas B.C."/>
            <person name="Singh A."/>
            <person name="Wilkins M.J."/>
            <person name="Karaoz U."/>
            <person name="Brodie E.L."/>
            <person name="Williams K.H."/>
            <person name="Hubbard S.S."/>
            <person name="Banfield J.F."/>
        </authorList>
    </citation>
    <scope>NUCLEOTIDE SEQUENCE [LARGE SCALE GENOMIC DNA]</scope>
</reference>
<dbReference type="STRING" id="1798657.A2648_02690"/>
<dbReference type="InterPro" id="IPR050336">
    <property type="entry name" value="Chromosome_partition/occlusion"/>
</dbReference>
<proteinExistence type="inferred from homology"/>
<accession>A0A1G2CTJ9</accession>
<sequence length="332" mass="37766">MPPQSYSNSIFWVEADKISPNPYQPRREFDIEKLKELADSIRQYGILQPLVVSRKELEKEDGGLAVLYELIAGERRLRASKMAGLAQVPVLIRVGDDSKTKLELAIIENLQREDLNPVDRAKAFDRLSKEFGFKHAEIGTKVGKSREYVSNTMRLLMLSEPILIALSEGKISEGHSRPLMMLVDRPEDQVKLFEEILSRKMTVREAEGIARRIAQDRVRKKERSFDPNIISLEKNLAETLGTRVQIEKREVGGKITIDFFSDGDLETIVNIIKAKKEMGPSIINEETAPSPISVEQEELPSLSEALMDDRPTEEIKKEENSEDLYNIKNFSI</sequence>
<evidence type="ECO:0000256" key="3">
    <source>
        <dbReference type="ARBA" id="ARBA00023125"/>
    </source>
</evidence>
<dbReference type="Gene3D" id="3.90.1530.30">
    <property type="match status" value="1"/>
</dbReference>
<feature type="domain" description="ParB-like N-terminal" evidence="4">
    <location>
        <begin position="11"/>
        <end position="110"/>
    </location>
</feature>
<dbReference type="Pfam" id="PF17762">
    <property type="entry name" value="HTH_ParB"/>
    <property type="match status" value="1"/>
</dbReference>
<dbReference type="InterPro" id="IPR057240">
    <property type="entry name" value="ParB_dimer_C"/>
</dbReference>
<protein>
    <recommendedName>
        <fullName evidence="4">ParB-like N-terminal domain-containing protein</fullName>
    </recommendedName>
</protein>
<comment type="similarity">
    <text evidence="1">Belongs to the ParB family.</text>
</comment>
<dbReference type="InterPro" id="IPR041468">
    <property type="entry name" value="HTH_ParB/Spo0J"/>
</dbReference>
<dbReference type="InterPro" id="IPR003115">
    <property type="entry name" value="ParB_N"/>
</dbReference>
<comment type="caution">
    <text evidence="5">The sequence shown here is derived from an EMBL/GenBank/DDBJ whole genome shotgun (WGS) entry which is preliminary data.</text>
</comment>
<evidence type="ECO:0000313" key="5">
    <source>
        <dbReference type="EMBL" id="OGZ04725.1"/>
    </source>
</evidence>
<organism evidence="5 6">
    <name type="scientific">Candidatus Lloydbacteria bacterium RIFCSPHIGHO2_01_FULL_41_20</name>
    <dbReference type="NCBI Taxonomy" id="1798657"/>
    <lineage>
        <taxon>Bacteria</taxon>
        <taxon>Candidatus Lloydiibacteriota</taxon>
    </lineage>
</organism>
<dbReference type="GO" id="GO:0045881">
    <property type="term" value="P:positive regulation of sporulation resulting in formation of a cellular spore"/>
    <property type="evidence" value="ECO:0007669"/>
    <property type="project" value="TreeGrafter"/>
</dbReference>
<dbReference type="PANTHER" id="PTHR33375">
    <property type="entry name" value="CHROMOSOME-PARTITIONING PROTEIN PARB-RELATED"/>
    <property type="match status" value="1"/>
</dbReference>
<dbReference type="NCBIfam" id="TIGR00180">
    <property type="entry name" value="parB_part"/>
    <property type="match status" value="1"/>
</dbReference>
<dbReference type="AlphaFoldDB" id="A0A1G2CTJ9"/>
<dbReference type="SUPFAM" id="SSF109709">
    <property type="entry name" value="KorB DNA-binding domain-like"/>
    <property type="match status" value="1"/>
</dbReference>
<dbReference type="SMART" id="SM00470">
    <property type="entry name" value="ParB"/>
    <property type="match status" value="1"/>
</dbReference>
<gene>
    <name evidence="5" type="ORF">A2648_02690</name>
</gene>
<dbReference type="FunFam" id="3.90.1530.30:FF:000001">
    <property type="entry name" value="Chromosome partitioning protein ParB"/>
    <property type="match status" value="1"/>
</dbReference>
<dbReference type="FunFam" id="1.10.10.2830:FF:000001">
    <property type="entry name" value="Chromosome partitioning protein ParB"/>
    <property type="match status" value="1"/>
</dbReference>
<evidence type="ECO:0000313" key="6">
    <source>
        <dbReference type="Proteomes" id="UP000178841"/>
    </source>
</evidence>
<dbReference type="Proteomes" id="UP000178841">
    <property type="component" value="Unassembled WGS sequence"/>
</dbReference>
<name>A0A1G2CTJ9_9BACT</name>
<dbReference type="PANTHER" id="PTHR33375:SF1">
    <property type="entry name" value="CHROMOSOME-PARTITIONING PROTEIN PARB-RELATED"/>
    <property type="match status" value="1"/>
</dbReference>
<dbReference type="InterPro" id="IPR004437">
    <property type="entry name" value="ParB/RepB/Spo0J"/>
</dbReference>
<evidence type="ECO:0000256" key="2">
    <source>
        <dbReference type="ARBA" id="ARBA00022829"/>
    </source>
</evidence>
<evidence type="ECO:0000256" key="1">
    <source>
        <dbReference type="ARBA" id="ARBA00006295"/>
    </source>
</evidence>
<keyword evidence="2" id="KW-0159">Chromosome partition</keyword>
<dbReference type="CDD" id="cd16393">
    <property type="entry name" value="SPO0J_N"/>
    <property type="match status" value="1"/>
</dbReference>
<dbReference type="Gene3D" id="1.10.10.2830">
    <property type="match status" value="1"/>
</dbReference>
<dbReference type="Pfam" id="PF02195">
    <property type="entry name" value="ParB_N"/>
    <property type="match status" value="1"/>
</dbReference>
<evidence type="ECO:0000259" key="4">
    <source>
        <dbReference type="SMART" id="SM00470"/>
    </source>
</evidence>
<dbReference type="Pfam" id="PF23552">
    <property type="entry name" value="ParB_C"/>
    <property type="match status" value="1"/>
</dbReference>
<keyword evidence="3" id="KW-0238">DNA-binding</keyword>
<dbReference type="SUPFAM" id="SSF110849">
    <property type="entry name" value="ParB/Sulfiredoxin"/>
    <property type="match status" value="1"/>
</dbReference>
<dbReference type="GO" id="GO:0003677">
    <property type="term" value="F:DNA binding"/>
    <property type="evidence" value="ECO:0007669"/>
    <property type="project" value="UniProtKB-KW"/>
</dbReference>